<accession>A0ACB5UBI6</accession>
<sequence length="106" mass="12783">MESSESDETFVKFEHLYKHDKLNKLDNFQLEKQLNVHKFGEFNELNTLVRSLIVKMLNPDPSERLTMREIFRTDWAVQTNVDYEEFMAKHKRGDEDFKRLVNAKYP</sequence>
<reference evidence="1" key="1">
    <citation type="submission" date="2023-04" db="EMBL/GenBank/DDBJ databases">
        <title>Ambrosiozyma monospora NBRC 10751.</title>
        <authorList>
            <person name="Ichikawa N."/>
            <person name="Sato H."/>
            <person name="Tonouchi N."/>
        </authorList>
    </citation>
    <scope>NUCLEOTIDE SEQUENCE</scope>
    <source>
        <strain evidence="1">NBRC 10751</strain>
    </source>
</reference>
<gene>
    <name evidence="1" type="ORF">Amon02_001295000</name>
</gene>
<organism evidence="1 2">
    <name type="scientific">Ambrosiozyma monospora</name>
    <name type="common">Yeast</name>
    <name type="synonym">Endomycopsis monosporus</name>
    <dbReference type="NCBI Taxonomy" id="43982"/>
    <lineage>
        <taxon>Eukaryota</taxon>
        <taxon>Fungi</taxon>
        <taxon>Dikarya</taxon>
        <taxon>Ascomycota</taxon>
        <taxon>Saccharomycotina</taxon>
        <taxon>Pichiomycetes</taxon>
        <taxon>Pichiales</taxon>
        <taxon>Pichiaceae</taxon>
        <taxon>Ambrosiozyma</taxon>
    </lineage>
</organism>
<dbReference type="Proteomes" id="UP001165064">
    <property type="component" value="Unassembled WGS sequence"/>
</dbReference>
<proteinExistence type="predicted"/>
<protein>
    <submittedName>
        <fullName evidence="1">Unnamed protein product</fullName>
    </submittedName>
</protein>
<comment type="caution">
    <text evidence="1">The sequence shown here is derived from an EMBL/GenBank/DDBJ whole genome shotgun (WGS) entry which is preliminary data.</text>
</comment>
<evidence type="ECO:0000313" key="2">
    <source>
        <dbReference type="Proteomes" id="UP001165064"/>
    </source>
</evidence>
<name>A0ACB5UBI6_AMBMO</name>
<dbReference type="EMBL" id="BSXS01016294">
    <property type="protein sequence ID" value="GMF07549.1"/>
    <property type="molecule type" value="Genomic_DNA"/>
</dbReference>
<keyword evidence="2" id="KW-1185">Reference proteome</keyword>
<evidence type="ECO:0000313" key="1">
    <source>
        <dbReference type="EMBL" id="GMF07549.1"/>
    </source>
</evidence>